<proteinExistence type="predicted"/>
<dbReference type="RefSeq" id="WP_379820796.1">
    <property type="nucleotide sequence ID" value="NZ_JBHUMD010000024.1"/>
</dbReference>
<dbReference type="EMBL" id="JBHUMD010000024">
    <property type="protein sequence ID" value="MFD2602326.1"/>
    <property type="molecule type" value="Genomic_DNA"/>
</dbReference>
<keyword evidence="3" id="KW-1185">Reference proteome</keyword>
<gene>
    <name evidence="2" type="ORF">ACFSR3_09695</name>
</gene>
<name>A0ABW5NTB3_9FLAO</name>
<accession>A0ABW5NTB3</accession>
<protein>
    <submittedName>
        <fullName evidence="2">Uncharacterized protein</fullName>
    </submittedName>
</protein>
<comment type="caution">
    <text evidence="2">The sequence shown here is derived from an EMBL/GenBank/DDBJ whole genome shotgun (WGS) entry which is preliminary data.</text>
</comment>
<keyword evidence="1" id="KW-0812">Transmembrane</keyword>
<reference evidence="3" key="1">
    <citation type="journal article" date="2019" name="Int. J. Syst. Evol. Microbiol.">
        <title>The Global Catalogue of Microorganisms (GCM) 10K type strain sequencing project: providing services to taxonomists for standard genome sequencing and annotation.</title>
        <authorList>
            <consortium name="The Broad Institute Genomics Platform"/>
            <consortium name="The Broad Institute Genome Sequencing Center for Infectious Disease"/>
            <person name="Wu L."/>
            <person name="Ma J."/>
        </authorList>
    </citation>
    <scope>NUCLEOTIDE SEQUENCE [LARGE SCALE GENOMIC DNA]</scope>
    <source>
        <strain evidence="3">KCTC 42107</strain>
    </source>
</reference>
<keyword evidence="1" id="KW-1133">Transmembrane helix</keyword>
<keyword evidence="1" id="KW-0472">Membrane</keyword>
<evidence type="ECO:0000313" key="2">
    <source>
        <dbReference type="EMBL" id="MFD2602326.1"/>
    </source>
</evidence>
<dbReference type="Proteomes" id="UP001597480">
    <property type="component" value="Unassembled WGS sequence"/>
</dbReference>
<sequence>MKNIYYIALIFSLFIGFSFYINWNSRIENVHKNMLEDIRDENYIGIIVKKYTKVEGKYPVHVLLLNNKQQVEPGRRFWEKTAVGDSVVKIKGTDYSTVYKKDGTKDSFDYGKWIEEISKEE</sequence>
<feature type="transmembrane region" description="Helical" evidence="1">
    <location>
        <begin position="6"/>
        <end position="23"/>
    </location>
</feature>
<organism evidence="2 3">
    <name type="scientific">Flavobacterium suzhouense</name>
    <dbReference type="NCBI Taxonomy" id="1529638"/>
    <lineage>
        <taxon>Bacteria</taxon>
        <taxon>Pseudomonadati</taxon>
        <taxon>Bacteroidota</taxon>
        <taxon>Flavobacteriia</taxon>
        <taxon>Flavobacteriales</taxon>
        <taxon>Flavobacteriaceae</taxon>
        <taxon>Flavobacterium</taxon>
    </lineage>
</organism>
<evidence type="ECO:0000256" key="1">
    <source>
        <dbReference type="SAM" id="Phobius"/>
    </source>
</evidence>
<evidence type="ECO:0000313" key="3">
    <source>
        <dbReference type="Proteomes" id="UP001597480"/>
    </source>
</evidence>